<dbReference type="EMBL" id="JAYMYJ010000029">
    <property type="protein sequence ID" value="MEB4590038.1"/>
    <property type="molecule type" value="Genomic_DNA"/>
</dbReference>
<organism evidence="1 2">
    <name type="scientific">Candidatus Thiothrix phosphatis</name>
    <dbReference type="NCBI Taxonomy" id="3112415"/>
    <lineage>
        <taxon>Bacteria</taxon>
        <taxon>Pseudomonadati</taxon>
        <taxon>Pseudomonadota</taxon>
        <taxon>Gammaproteobacteria</taxon>
        <taxon>Thiotrichales</taxon>
        <taxon>Thiotrichaceae</taxon>
        <taxon>Thiothrix</taxon>
    </lineage>
</organism>
<dbReference type="RefSeq" id="WP_324693269.1">
    <property type="nucleotide sequence ID" value="NZ_JAYMYJ010000029.1"/>
</dbReference>
<evidence type="ECO:0000313" key="2">
    <source>
        <dbReference type="Proteomes" id="UP001308005"/>
    </source>
</evidence>
<reference evidence="2" key="1">
    <citation type="submission" date="2023-07" db="EMBL/GenBank/DDBJ databases">
        <title>The carbon used by Thiothrix.</title>
        <authorList>
            <person name="Chen L."/>
        </authorList>
    </citation>
    <scope>NUCLEOTIDE SEQUENCE [LARGE SCALE GENOMIC DNA]</scope>
</reference>
<protein>
    <submittedName>
        <fullName evidence="1">Uncharacterized protein</fullName>
    </submittedName>
</protein>
<accession>A0ABU6CTA6</accession>
<comment type="caution">
    <text evidence="1">The sequence shown here is derived from an EMBL/GenBank/DDBJ whole genome shotgun (WGS) entry which is preliminary data.</text>
</comment>
<keyword evidence="2" id="KW-1185">Reference proteome</keyword>
<proteinExistence type="predicted"/>
<dbReference type="Proteomes" id="UP001308005">
    <property type="component" value="Unassembled WGS sequence"/>
</dbReference>
<gene>
    <name evidence="1" type="ORF">VSS37_03510</name>
</gene>
<name>A0ABU6CTA6_9GAMM</name>
<evidence type="ECO:0000313" key="1">
    <source>
        <dbReference type="EMBL" id="MEB4590038.1"/>
    </source>
</evidence>
<sequence length="210" mass="24680">MDYLKDLLEEMQENPFKWTSAYSALRDYIEHNDKTALIDAIRNKPEIMEYQTVRNFIADVMEGKKIKKIRKGGFVHKSNAERNEKILQLIVVYKAMGYPVKPSPYPDKEMTCCNLAGRKFFVSADTVDKEIYRKCDKTERDYIDDPIRLLNVAQGRTLVRLNGGVKPDNISDLDKLEQQFDEIKHDKDNTRRQIFYEEQTKLMNEMLKGE</sequence>